<accession>A0A2W1K0X3</accession>
<dbReference type="InterPro" id="IPR051470">
    <property type="entry name" value="Thiol:disulfide_interchange"/>
</dbReference>
<dbReference type="Gene3D" id="3.40.30.10">
    <property type="entry name" value="Glutaredoxin"/>
    <property type="match status" value="1"/>
</dbReference>
<dbReference type="Pfam" id="PF13098">
    <property type="entry name" value="Thioredoxin_2"/>
    <property type="match status" value="1"/>
</dbReference>
<dbReference type="OrthoDB" id="12976at2"/>
<dbReference type="InterPro" id="IPR036249">
    <property type="entry name" value="Thioredoxin-like_sf"/>
</dbReference>
<sequence length="201" mass="22180">MTNDSGIQNIMNSFLMFCVLCLMSMSVAMAGDAPHGGSKAHILWTQILRHRVTYIQDGTHGPVIYDVQDPNCPYCHVLYENEIPLIESGKLTVRYIPVAILTPGSQGEAAAWLQASHPLFALQHFENIVGDAFRSENTSTLPTVTASASTRIRLHDNLLIIRSLGVTGTPAIIYRTEGGRIKIAMGLISRRRLVAMLPYFK</sequence>
<dbReference type="EMBL" id="QKQP01000011">
    <property type="protein sequence ID" value="PZD80133.1"/>
    <property type="molecule type" value="Genomic_DNA"/>
</dbReference>
<evidence type="ECO:0000259" key="1">
    <source>
        <dbReference type="Pfam" id="PF13098"/>
    </source>
</evidence>
<protein>
    <submittedName>
        <fullName evidence="2">Disulfide isomerase</fullName>
    </submittedName>
</protein>
<proteinExistence type="predicted"/>
<name>A0A2W1K0X3_ACIFR</name>
<dbReference type="GeneID" id="65281357"/>
<comment type="caution">
    <text evidence="2">The sequence shown here is derived from an EMBL/GenBank/DDBJ whole genome shotgun (WGS) entry which is preliminary data.</text>
</comment>
<dbReference type="InterPro" id="IPR012336">
    <property type="entry name" value="Thioredoxin-like_fold"/>
</dbReference>
<feature type="domain" description="Thioredoxin-like fold" evidence="1">
    <location>
        <begin position="58"/>
        <end position="197"/>
    </location>
</feature>
<dbReference type="PANTHER" id="PTHR35272">
    <property type="entry name" value="THIOL:DISULFIDE INTERCHANGE PROTEIN DSBC-RELATED"/>
    <property type="match status" value="1"/>
</dbReference>
<dbReference type="Proteomes" id="UP000248886">
    <property type="component" value="Unassembled WGS sequence"/>
</dbReference>
<dbReference type="SUPFAM" id="SSF52833">
    <property type="entry name" value="Thioredoxin-like"/>
    <property type="match status" value="1"/>
</dbReference>
<organism evidence="2 3">
    <name type="scientific">Acidithiobacillus ferrooxidans</name>
    <name type="common">Thiobacillus ferrooxidans</name>
    <dbReference type="NCBI Taxonomy" id="920"/>
    <lineage>
        <taxon>Bacteria</taxon>
        <taxon>Pseudomonadati</taxon>
        <taxon>Pseudomonadota</taxon>
        <taxon>Acidithiobacillia</taxon>
        <taxon>Acidithiobacillales</taxon>
        <taxon>Acidithiobacillaceae</taxon>
        <taxon>Acidithiobacillus</taxon>
    </lineage>
</organism>
<evidence type="ECO:0000313" key="2">
    <source>
        <dbReference type="EMBL" id="PZD80133.1"/>
    </source>
</evidence>
<dbReference type="RefSeq" id="WP_012537078.1">
    <property type="nucleotide sequence ID" value="NZ_AP025160.1"/>
</dbReference>
<dbReference type="OMA" id="CARLWEN"/>
<dbReference type="AlphaFoldDB" id="A0A2W1K0X3"/>
<dbReference type="PANTHER" id="PTHR35272:SF4">
    <property type="entry name" value="THIOL:DISULFIDE INTERCHANGE PROTEIN DSBG"/>
    <property type="match status" value="1"/>
</dbReference>
<dbReference type="GO" id="GO:0016853">
    <property type="term" value="F:isomerase activity"/>
    <property type="evidence" value="ECO:0007669"/>
    <property type="project" value="UniProtKB-KW"/>
</dbReference>
<reference evidence="2 3" key="1">
    <citation type="submission" date="2018-06" db="EMBL/GenBank/DDBJ databases">
        <title>Draft sequence of Acidithiobacillus ferrooxidans CCM 4253.</title>
        <authorList>
            <person name="Moya-Beltran A."/>
            <person name="Castro M."/>
            <person name="Covarrubias P.C."/>
            <person name="Issotta F."/>
            <person name="Janiczek O."/>
            <person name="Mandl M."/>
            <person name="Kucera J."/>
            <person name="Quatrini R."/>
        </authorList>
    </citation>
    <scope>NUCLEOTIDE SEQUENCE [LARGE SCALE GENOMIC DNA]</scope>
    <source>
        <strain evidence="2 3">CCM 4253</strain>
    </source>
</reference>
<gene>
    <name evidence="2" type="ORF">DN052_14605</name>
</gene>
<evidence type="ECO:0000313" key="3">
    <source>
        <dbReference type="Proteomes" id="UP000248886"/>
    </source>
</evidence>
<keyword evidence="2" id="KW-0413">Isomerase</keyword>